<dbReference type="GO" id="GO:0006508">
    <property type="term" value="P:proteolysis"/>
    <property type="evidence" value="ECO:0007669"/>
    <property type="project" value="InterPro"/>
</dbReference>
<dbReference type="InterPro" id="IPR007484">
    <property type="entry name" value="Peptidase_M28"/>
</dbReference>
<proteinExistence type="predicted"/>
<feature type="domain" description="Peptidase M28" evidence="4">
    <location>
        <begin position="240"/>
        <end position="457"/>
    </location>
</feature>
<evidence type="ECO:0000313" key="6">
    <source>
        <dbReference type="Proteomes" id="UP001140293"/>
    </source>
</evidence>
<dbReference type="PANTHER" id="PTHR12147:SF26">
    <property type="entry name" value="PEPTIDASE M28 DOMAIN-CONTAINING PROTEIN"/>
    <property type="match status" value="1"/>
</dbReference>
<evidence type="ECO:0000313" key="5">
    <source>
        <dbReference type="EMBL" id="MCV7170249.1"/>
    </source>
</evidence>
<dbReference type="Gene3D" id="3.50.30.30">
    <property type="match status" value="1"/>
</dbReference>
<feature type="compositionally biased region" description="Basic and acidic residues" evidence="1">
    <location>
        <begin position="474"/>
        <end position="483"/>
    </location>
</feature>
<comment type="caution">
    <text evidence="5">The sequence shown here is derived from an EMBL/GenBank/DDBJ whole genome shotgun (WGS) entry which is preliminary data.</text>
</comment>
<feature type="signal peptide" evidence="2">
    <location>
        <begin position="1"/>
        <end position="24"/>
    </location>
</feature>
<reference evidence="5" key="2">
    <citation type="journal article" date="2022" name="BMC Genomics">
        <title>Comparative genome analysis of mycobacteria focusing on tRNA and non-coding RNA.</title>
        <authorList>
            <person name="Behra P.R.K."/>
            <person name="Pettersson B.M.F."/>
            <person name="Ramesh M."/>
            <person name="Das S."/>
            <person name="Dasgupta S."/>
            <person name="Kirsebom L.A."/>
        </authorList>
    </citation>
    <scope>NUCLEOTIDE SEQUENCE</scope>
    <source>
        <strain evidence="5">DSM 44615</strain>
    </source>
</reference>
<evidence type="ECO:0000256" key="1">
    <source>
        <dbReference type="SAM" id="MobiDB-lite"/>
    </source>
</evidence>
<reference evidence="5" key="1">
    <citation type="submission" date="2020-07" db="EMBL/GenBank/DDBJ databases">
        <authorList>
            <person name="Pettersson B.M.F."/>
            <person name="Behra P.R.K."/>
            <person name="Ramesh M."/>
            <person name="Das S."/>
            <person name="Dasgupta S."/>
            <person name="Kirsebom L.A."/>
        </authorList>
    </citation>
    <scope>NUCLEOTIDE SEQUENCE</scope>
    <source>
        <strain evidence="5">DSM 44615</strain>
    </source>
</reference>
<protein>
    <submittedName>
        <fullName evidence="5">M20/M25/M40 family metallo-hydrolase</fullName>
    </submittedName>
</protein>
<feature type="chain" id="PRO_5040766878" evidence="2">
    <location>
        <begin position="25"/>
        <end position="483"/>
    </location>
</feature>
<sequence length="483" mass="49978">MMLARTVVAIAATALLAACSPSSGPPPPTDLAGDLAARVGIDAMAAHLDALQSIADQHGGNRAEGTPGYDASVDYVAKLLRDKGFDVETPEFERYGSTRGGKPRVTVAGRDHSVQQASLLVTTRPGGLNAVTLRPATPDGCTREAYRGVDVEGAIAVVDDAGCSVVAKHDAAVAGGAVGLLVVAARPDAATPGLFTPGYYRDLEVPVGIIDAAANAALRRTSAPVRLVLDGEPVLVKSRNVLAQTKTGDSANVVLAGAHLDSVAGGPGINDNGTGVAALLETALQLGASPDVRNTVRFAFWGSEEIGLAGSQAYVRGLDRDRLDDIALYLNFDMLGSPNPGYFTYDGDQSASAEPAKATPEGSAGIERTLAGYLNLAGVRPADMPIGDRTDYHPFVTAGVPIGGVTTGAAQRKTAVQARLWGGRADVAFDPNYHTRRDTVDNVDRHALSVMGPAVAYGVGAYARSTDGPNGVPPRDRRDRRGR</sequence>
<dbReference type="GO" id="GO:0008235">
    <property type="term" value="F:metalloexopeptidase activity"/>
    <property type="evidence" value="ECO:0007669"/>
    <property type="project" value="InterPro"/>
</dbReference>
<dbReference type="AlphaFoldDB" id="A0A9X3BMA9"/>
<dbReference type="Pfam" id="PF02225">
    <property type="entry name" value="PA"/>
    <property type="match status" value="1"/>
</dbReference>
<dbReference type="InterPro" id="IPR045175">
    <property type="entry name" value="M28_fam"/>
</dbReference>
<name>A0A9X3BMA9_9MYCO</name>
<organism evidence="5 6">
    <name type="scientific">[Mycobacterium] manitobense</name>
    <dbReference type="NCBI Taxonomy" id="190147"/>
    <lineage>
        <taxon>Bacteria</taxon>
        <taxon>Bacillati</taxon>
        <taxon>Actinomycetota</taxon>
        <taxon>Actinomycetes</taxon>
        <taxon>Mycobacteriales</taxon>
        <taxon>Mycobacteriaceae</taxon>
        <taxon>Mycolicibacterium</taxon>
    </lineage>
</organism>
<keyword evidence="2" id="KW-0732">Signal</keyword>
<dbReference type="InterPro" id="IPR003137">
    <property type="entry name" value="PA_domain"/>
</dbReference>
<dbReference type="RefSeq" id="WP_264012442.1">
    <property type="nucleotide sequence ID" value="NZ_JACKSJ010000077.1"/>
</dbReference>
<evidence type="ECO:0000259" key="3">
    <source>
        <dbReference type="Pfam" id="PF02225"/>
    </source>
</evidence>
<dbReference type="Proteomes" id="UP001140293">
    <property type="component" value="Unassembled WGS sequence"/>
</dbReference>
<feature type="domain" description="PA" evidence="3">
    <location>
        <begin position="136"/>
        <end position="216"/>
    </location>
</feature>
<evidence type="ECO:0000256" key="2">
    <source>
        <dbReference type="SAM" id="SignalP"/>
    </source>
</evidence>
<evidence type="ECO:0000259" key="4">
    <source>
        <dbReference type="Pfam" id="PF04389"/>
    </source>
</evidence>
<dbReference type="SUPFAM" id="SSF52025">
    <property type="entry name" value="PA domain"/>
    <property type="match status" value="1"/>
</dbReference>
<dbReference type="PROSITE" id="PS51257">
    <property type="entry name" value="PROKAR_LIPOPROTEIN"/>
    <property type="match status" value="1"/>
</dbReference>
<keyword evidence="6" id="KW-1185">Reference proteome</keyword>
<dbReference type="InterPro" id="IPR046450">
    <property type="entry name" value="PA_dom_sf"/>
</dbReference>
<dbReference type="PANTHER" id="PTHR12147">
    <property type="entry name" value="METALLOPEPTIDASE M28 FAMILY MEMBER"/>
    <property type="match status" value="1"/>
</dbReference>
<dbReference type="Gene3D" id="3.40.630.10">
    <property type="entry name" value="Zn peptidases"/>
    <property type="match status" value="1"/>
</dbReference>
<dbReference type="SUPFAM" id="SSF53187">
    <property type="entry name" value="Zn-dependent exopeptidases"/>
    <property type="match status" value="1"/>
</dbReference>
<accession>A0A9X3BMA9</accession>
<gene>
    <name evidence="5" type="ORF">H7I41_10005</name>
</gene>
<dbReference type="Pfam" id="PF04389">
    <property type="entry name" value="Peptidase_M28"/>
    <property type="match status" value="1"/>
</dbReference>
<feature type="region of interest" description="Disordered" evidence="1">
    <location>
        <begin position="462"/>
        <end position="483"/>
    </location>
</feature>
<dbReference type="EMBL" id="JACKSJ010000077">
    <property type="protein sequence ID" value="MCV7170249.1"/>
    <property type="molecule type" value="Genomic_DNA"/>
</dbReference>